<accession>A0ABW6IF71</accession>
<feature type="transmembrane region" description="Helical" evidence="1">
    <location>
        <begin position="240"/>
        <end position="259"/>
    </location>
</feature>
<keyword evidence="1" id="KW-0812">Transmembrane</keyword>
<dbReference type="EMBL" id="JBHZOL010000065">
    <property type="protein sequence ID" value="MFE4106387.1"/>
    <property type="molecule type" value="Genomic_DNA"/>
</dbReference>
<evidence type="ECO:0000313" key="3">
    <source>
        <dbReference type="Proteomes" id="UP001600165"/>
    </source>
</evidence>
<feature type="transmembrane region" description="Helical" evidence="1">
    <location>
        <begin position="199"/>
        <end position="220"/>
    </location>
</feature>
<comment type="caution">
    <text evidence="2">The sequence shown here is derived from an EMBL/GenBank/DDBJ whole genome shotgun (WGS) entry which is preliminary data.</text>
</comment>
<keyword evidence="1" id="KW-0472">Membrane</keyword>
<sequence length="329" mass="38191">MNDSATLSQPTAQHLDQPIEAKLNAQSPTLSLHQSFQQIRDLVQQYLRADILRDRLADLPLQWQTPRPRPWQKIRWTEINREQIIGLEADIFLLILKGAIETETPIRGYTQASRQYLTKLHPAMAEFVGGTVDENGHLVRLGLWELEEKRHTPVLTKLYTQLAGQPPVLKPHVARPYQPTGDPYQDLYRHGLHRVATEYGATCLYLWLMVYATGALRTVLAELLMDEINHMTKFWGFGRWLFPTASLLSLAQILMRAFYEKLHNPHRQGSLCHTLHRMKKVLGWPQWSWQHRLTFLYALGQVMKCLWQWNQGLTSAELQRLLGQPLNPM</sequence>
<name>A0ABW6IF71_9CYAN</name>
<evidence type="ECO:0000313" key="2">
    <source>
        <dbReference type="EMBL" id="MFE4106387.1"/>
    </source>
</evidence>
<keyword evidence="3" id="KW-1185">Reference proteome</keyword>
<proteinExistence type="predicted"/>
<dbReference type="InterPro" id="IPR009078">
    <property type="entry name" value="Ferritin-like_SF"/>
</dbReference>
<evidence type="ECO:0000256" key="1">
    <source>
        <dbReference type="SAM" id="Phobius"/>
    </source>
</evidence>
<reference evidence="2 3" key="1">
    <citation type="submission" date="2024-10" db="EMBL/GenBank/DDBJ databases">
        <authorList>
            <person name="Ratan Roy A."/>
            <person name="Morales Sandoval P.H."/>
            <person name="De Los Santos Villalobos S."/>
            <person name="Chakraborty S."/>
            <person name="Mukherjee J."/>
        </authorList>
    </citation>
    <scope>NUCLEOTIDE SEQUENCE [LARGE SCALE GENOMIC DNA]</scope>
    <source>
        <strain evidence="2 3">S1</strain>
    </source>
</reference>
<gene>
    <name evidence="2" type="ORF">ACFVKH_08880</name>
</gene>
<dbReference type="RefSeq" id="WP_377964094.1">
    <property type="nucleotide sequence ID" value="NZ_JBHZOL010000065.1"/>
</dbReference>
<dbReference type="CDD" id="cd00657">
    <property type="entry name" value="Ferritin_like"/>
    <property type="match status" value="1"/>
</dbReference>
<organism evidence="2 3">
    <name type="scientific">Almyronema epifaneia S1</name>
    <dbReference type="NCBI Taxonomy" id="2991925"/>
    <lineage>
        <taxon>Bacteria</taxon>
        <taxon>Bacillati</taxon>
        <taxon>Cyanobacteriota</taxon>
        <taxon>Cyanophyceae</taxon>
        <taxon>Nodosilineales</taxon>
        <taxon>Nodosilineaceae</taxon>
        <taxon>Almyronema</taxon>
        <taxon>Almyronema epifaneia</taxon>
    </lineage>
</organism>
<dbReference type="Proteomes" id="UP001600165">
    <property type="component" value="Unassembled WGS sequence"/>
</dbReference>
<keyword evidence="1" id="KW-1133">Transmembrane helix</keyword>
<dbReference type="SUPFAM" id="SSF47240">
    <property type="entry name" value="Ferritin-like"/>
    <property type="match status" value="1"/>
</dbReference>
<protein>
    <submittedName>
        <fullName evidence="2">Ferritin-like domain-containing protein</fullName>
    </submittedName>
</protein>